<evidence type="ECO:0000313" key="7">
    <source>
        <dbReference type="EMBL" id="KOS16863.1"/>
    </source>
</evidence>
<dbReference type="PANTHER" id="PTHR10272:SF11">
    <property type="entry name" value="PHOSPHOLIPASE-RELATED"/>
    <property type="match status" value="1"/>
</dbReference>
<dbReference type="OrthoDB" id="2363873at2759"/>
<feature type="region of interest" description="Disordered" evidence="5">
    <location>
        <begin position="556"/>
        <end position="608"/>
    </location>
</feature>
<dbReference type="GO" id="GO:0016042">
    <property type="term" value="P:lipid catabolic process"/>
    <property type="evidence" value="ECO:0007669"/>
    <property type="project" value="UniProtKB-KW"/>
</dbReference>
<evidence type="ECO:0000313" key="8">
    <source>
        <dbReference type="Proteomes" id="UP000053831"/>
    </source>
</evidence>
<keyword evidence="6" id="KW-0812">Transmembrane</keyword>
<evidence type="ECO:0000256" key="2">
    <source>
        <dbReference type="ARBA" id="ARBA00022801"/>
    </source>
</evidence>
<keyword evidence="8" id="KW-1185">Reference proteome</keyword>
<evidence type="ECO:0000256" key="5">
    <source>
        <dbReference type="SAM" id="MobiDB-lite"/>
    </source>
</evidence>
<accession>A0A0M9VRP5</accession>
<dbReference type="Pfam" id="PF03403">
    <property type="entry name" value="PAF-AH_p_II"/>
    <property type="match status" value="1"/>
</dbReference>
<feature type="compositionally biased region" description="Acidic residues" evidence="5">
    <location>
        <begin position="592"/>
        <end position="608"/>
    </location>
</feature>
<feature type="transmembrane region" description="Helical" evidence="6">
    <location>
        <begin position="55"/>
        <end position="77"/>
    </location>
</feature>
<protein>
    <recommendedName>
        <fullName evidence="1">1-alkyl-2-acetylglycerophosphocholine esterase</fullName>
        <ecNumber evidence="1">3.1.1.47</ecNumber>
    </recommendedName>
</protein>
<dbReference type="AlphaFoldDB" id="A0A0M9VRP5"/>
<reference evidence="7 8" key="1">
    <citation type="submission" date="2015-07" db="EMBL/GenBank/DDBJ databases">
        <title>The genome of the fungus Escovopsis weberi, a specialized disease agent of ant agriculture.</title>
        <authorList>
            <person name="de Man T.J."/>
            <person name="Stajich J.E."/>
            <person name="Kubicek C.P."/>
            <person name="Chenthamara K."/>
            <person name="Atanasova L."/>
            <person name="Druzhinina I.S."/>
            <person name="Birnbaum S."/>
            <person name="Barribeau S.M."/>
            <person name="Teiling C."/>
            <person name="Suen G."/>
            <person name="Currie C."/>
            <person name="Gerardo N.M."/>
        </authorList>
    </citation>
    <scope>NUCLEOTIDE SEQUENCE [LARGE SCALE GENOMIC DNA]</scope>
</reference>
<dbReference type="Gene3D" id="3.40.50.1820">
    <property type="entry name" value="alpha/beta hydrolase"/>
    <property type="match status" value="1"/>
</dbReference>
<dbReference type="SUPFAM" id="SSF53474">
    <property type="entry name" value="alpha/beta-Hydrolases"/>
    <property type="match status" value="1"/>
</dbReference>
<sequence>MNAIFKEPPDPPLGRSLTQGLIQQAASSSRHLLSTSTPCLRRWFIPLANHAPPSWPWTLIITIPPTFVLLLLLLLLLRLARGQHPLASALPSTRSGPHDVGVIDLEHPLAHPRRLSPTVVARTGRPAFEIRSVLLTLYYPVRKGTPETLPRHPWLSRPVAPRAAAYARFAGWNAPLVAPVARPLLALVLRAVAGRIQVPAAVDAPLLVSSPSESDPLLAAAKLAPSRAETKDRFPVLLFSHGDVSGRSDYSAFACELASLGHVVALLEHRDGSAAHTVVRDNRAPDMHIAHAHHADLLCRHPDPLAPPAPLDRPAWKAEQLAMRAAEIAEAVLLLRAIDAGHGAALFAANPRREGRHLPLWRHRLDLSRLLLAGHSLGATAALHALRPPQQPSMTISPPPSPFAGAVLFDPGKASGPLNPDPALPILVLHSDSWSRLPCPFHGDPHFHAVRALARAALARARPAWFLTSRGTAHPTVSDFPLIQPLIVRLATGARRDPRAALRDYVRVTHDFSRLFDPRGPAGGGGLGALGAGVLARRVTHAEYGPWDRGSGEEWWQIHVSPASPDDGDPDASPEGDGGGGDQDVSSAAAADSEEEDFVEEALLDTDL</sequence>
<keyword evidence="2 7" id="KW-0378">Hydrolase</keyword>
<dbReference type="EC" id="3.1.1.47" evidence="1"/>
<keyword evidence="4" id="KW-0443">Lipid metabolism</keyword>
<comment type="caution">
    <text evidence="7">The sequence shown here is derived from an EMBL/GenBank/DDBJ whole genome shotgun (WGS) entry which is preliminary data.</text>
</comment>
<dbReference type="PANTHER" id="PTHR10272">
    <property type="entry name" value="PLATELET-ACTIVATING FACTOR ACETYLHYDROLASE"/>
    <property type="match status" value="1"/>
</dbReference>
<proteinExistence type="predicted"/>
<keyword evidence="6" id="KW-1133">Transmembrane helix</keyword>
<dbReference type="EMBL" id="LGSR01000029">
    <property type="protein sequence ID" value="KOS16863.1"/>
    <property type="molecule type" value="Genomic_DNA"/>
</dbReference>
<evidence type="ECO:0000256" key="4">
    <source>
        <dbReference type="ARBA" id="ARBA00023098"/>
    </source>
</evidence>
<dbReference type="GO" id="GO:0003847">
    <property type="term" value="F:1-alkyl-2-acetylglycerophosphocholine esterase activity"/>
    <property type="evidence" value="ECO:0007669"/>
    <property type="project" value="UniProtKB-EC"/>
</dbReference>
<name>A0A0M9VRP5_ESCWE</name>
<dbReference type="InterPro" id="IPR029058">
    <property type="entry name" value="AB_hydrolase_fold"/>
</dbReference>
<evidence type="ECO:0000256" key="6">
    <source>
        <dbReference type="SAM" id="Phobius"/>
    </source>
</evidence>
<keyword evidence="3" id="KW-0442">Lipid degradation</keyword>
<gene>
    <name evidence="7" type="ORF">ESCO_004903</name>
</gene>
<organism evidence="7 8">
    <name type="scientific">Escovopsis weberi</name>
    <dbReference type="NCBI Taxonomy" id="150374"/>
    <lineage>
        <taxon>Eukaryota</taxon>
        <taxon>Fungi</taxon>
        <taxon>Dikarya</taxon>
        <taxon>Ascomycota</taxon>
        <taxon>Pezizomycotina</taxon>
        <taxon>Sordariomycetes</taxon>
        <taxon>Hypocreomycetidae</taxon>
        <taxon>Hypocreales</taxon>
        <taxon>Hypocreaceae</taxon>
        <taxon>Escovopsis</taxon>
    </lineage>
</organism>
<dbReference type="Proteomes" id="UP000053831">
    <property type="component" value="Unassembled WGS sequence"/>
</dbReference>
<dbReference type="STRING" id="150374.A0A0M9VRP5"/>
<evidence type="ECO:0000256" key="1">
    <source>
        <dbReference type="ARBA" id="ARBA00013201"/>
    </source>
</evidence>
<evidence type="ECO:0000256" key="3">
    <source>
        <dbReference type="ARBA" id="ARBA00022963"/>
    </source>
</evidence>
<keyword evidence="6" id="KW-0472">Membrane</keyword>